<name>A0A0F4G907_9PEZI</name>
<dbReference type="EMBL" id="LAFY01004209">
    <property type="protein sequence ID" value="KJX93819.1"/>
    <property type="molecule type" value="Genomic_DNA"/>
</dbReference>
<reference evidence="1 2" key="1">
    <citation type="submission" date="2015-03" db="EMBL/GenBank/DDBJ databases">
        <title>RNA-seq based gene annotation and comparative genomics of four Zymoseptoria species reveal species-specific pathogenicity related genes and transposable element activity.</title>
        <authorList>
            <person name="Grandaubert J."/>
            <person name="Bhattacharyya A."/>
            <person name="Stukenbrock E.H."/>
        </authorList>
    </citation>
    <scope>NUCLEOTIDE SEQUENCE [LARGE SCALE GENOMIC DNA]</scope>
    <source>
        <strain evidence="1 2">Zb18110</strain>
    </source>
</reference>
<keyword evidence="2" id="KW-1185">Reference proteome</keyword>
<accession>A0A0F4G907</accession>
<dbReference type="Proteomes" id="UP000033647">
    <property type="component" value="Unassembled WGS sequence"/>
</dbReference>
<dbReference type="PANTHER" id="PTHR42085">
    <property type="entry name" value="F-BOX DOMAIN-CONTAINING PROTEIN"/>
    <property type="match status" value="1"/>
</dbReference>
<evidence type="ECO:0000313" key="2">
    <source>
        <dbReference type="Proteomes" id="UP000033647"/>
    </source>
</evidence>
<gene>
    <name evidence="1" type="ORF">TI39_contig4250g00007</name>
</gene>
<dbReference type="OrthoDB" id="2951834at2759"/>
<sequence>MAGPQTDGSLFWDLPLELRFFIYGFAYGTGRTITPTWIHTSLELKTLSRKLTAVKQKEQLQNGEKTIDEVRLVSKQFHAEAMQHLVENNTFRFSRLLGGLRKLSYVSSQFARGIRSLVIDWHGFTFPDKLDLNQLCPKLQHLTIALHFEQLEEDSFVRASGPPTDNVLRKCSIAVALSMVRGLSHFTIDGSPAYYQVNTGSTNALQKNRVATSIMKALEEVLRSIVTREPAKPRFPRAAKKSRLS</sequence>
<proteinExistence type="predicted"/>
<comment type="caution">
    <text evidence="1">The sequence shown here is derived from an EMBL/GenBank/DDBJ whole genome shotgun (WGS) entry which is preliminary data.</text>
</comment>
<dbReference type="InterPro" id="IPR038883">
    <property type="entry name" value="AN11006-like"/>
</dbReference>
<protein>
    <submittedName>
        <fullName evidence="1">Uncharacterized protein</fullName>
    </submittedName>
</protein>
<dbReference type="PANTHER" id="PTHR42085:SF2">
    <property type="entry name" value="F-BOX DOMAIN-CONTAINING PROTEIN"/>
    <property type="match status" value="1"/>
</dbReference>
<dbReference type="AlphaFoldDB" id="A0A0F4G907"/>
<organism evidence="1 2">
    <name type="scientific">Zymoseptoria brevis</name>
    <dbReference type="NCBI Taxonomy" id="1047168"/>
    <lineage>
        <taxon>Eukaryota</taxon>
        <taxon>Fungi</taxon>
        <taxon>Dikarya</taxon>
        <taxon>Ascomycota</taxon>
        <taxon>Pezizomycotina</taxon>
        <taxon>Dothideomycetes</taxon>
        <taxon>Dothideomycetidae</taxon>
        <taxon>Mycosphaerellales</taxon>
        <taxon>Mycosphaerellaceae</taxon>
        <taxon>Zymoseptoria</taxon>
    </lineage>
</organism>
<evidence type="ECO:0000313" key="1">
    <source>
        <dbReference type="EMBL" id="KJX93819.1"/>
    </source>
</evidence>